<dbReference type="AlphaFoldDB" id="A0A1L3JDQ1"/>
<keyword evidence="1" id="KW-0472">Membrane</keyword>
<protein>
    <submittedName>
        <fullName evidence="2">Uncharacterized protein</fullName>
    </submittedName>
</protein>
<dbReference type="RefSeq" id="WP_072559901.1">
    <property type="nucleotide sequence ID" value="NZ_CP018154.1"/>
</dbReference>
<dbReference type="OrthoDB" id="7427743at2"/>
<evidence type="ECO:0000313" key="2">
    <source>
        <dbReference type="EMBL" id="APG63250.1"/>
    </source>
</evidence>
<gene>
    <name evidence="2" type="ORF">LPB140_11140</name>
</gene>
<evidence type="ECO:0000313" key="3">
    <source>
        <dbReference type="Proteomes" id="UP000242561"/>
    </source>
</evidence>
<sequence>MNETKMLGHLTRQAEQSGADLATIYAIIDQSSEAGARRALAKLGLSDDHAQKDLTELRLLLAAWRDAKKGAWKAAIDWMVKGVLAIFLIGLAVRFGLTEYLK</sequence>
<keyword evidence="1" id="KW-1133">Transmembrane helix</keyword>
<proteinExistence type="predicted"/>
<dbReference type="Proteomes" id="UP000242561">
    <property type="component" value="Chromosome"/>
</dbReference>
<feature type="transmembrane region" description="Helical" evidence="1">
    <location>
        <begin position="78"/>
        <end position="97"/>
    </location>
</feature>
<accession>A0A1L3JDQ1</accession>
<name>A0A1L3JDQ1_9SPHN</name>
<keyword evidence="3" id="KW-1185">Reference proteome</keyword>
<keyword evidence="1" id="KW-0812">Transmembrane</keyword>
<organism evidence="2 3">
    <name type="scientific">Sphingorhabdus lutea</name>
    <dbReference type="NCBI Taxonomy" id="1913578"/>
    <lineage>
        <taxon>Bacteria</taxon>
        <taxon>Pseudomonadati</taxon>
        <taxon>Pseudomonadota</taxon>
        <taxon>Alphaproteobacteria</taxon>
        <taxon>Sphingomonadales</taxon>
        <taxon>Sphingomonadaceae</taxon>
        <taxon>Sphingorhabdus</taxon>
    </lineage>
</organism>
<dbReference type="KEGG" id="sphl:LPB140_11140"/>
<dbReference type="InterPro" id="IPR046130">
    <property type="entry name" value="DUF6127"/>
</dbReference>
<dbReference type="Pfam" id="PF19622">
    <property type="entry name" value="DUF6127"/>
    <property type="match status" value="1"/>
</dbReference>
<reference evidence="2 3" key="1">
    <citation type="submission" date="2016-11" db="EMBL/GenBank/DDBJ databases">
        <title>Sphingorhabdus sp. LPB0140, isolated from marine environment.</title>
        <authorList>
            <person name="Kim E."/>
            <person name="Yi H."/>
        </authorList>
    </citation>
    <scope>NUCLEOTIDE SEQUENCE [LARGE SCALE GENOMIC DNA]</scope>
    <source>
        <strain evidence="2 3">LPB0140</strain>
    </source>
</reference>
<dbReference type="STRING" id="1913578.LPB140_11140"/>
<dbReference type="EMBL" id="CP018154">
    <property type="protein sequence ID" value="APG63250.1"/>
    <property type="molecule type" value="Genomic_DNA"/>
</dbReference>
<evidence type="ECO:0000256" key="1">
    <source>
        <dbReference type="SAM" id="Phobius"/>
    </source>
</evidence>